<dbReference type="OrthoDB" id="5421757at2759"/>
<keyword evidence="2" id="KW-1133">Transmembrane helix</keyword>
<keyword evidence="4" id="KW-1185">Reference proteome</keyword>
<feature type="compositionally biased region" description="Polar residues" evidence="1">
    <location>
        <begin position="12"/>
        <end position="29"/>
    </location>
</feature>
<feature type="compositionally biased region" description="Basic residues" evidence="1">
    <location>
        <begin position="1"/>
        <end position="11"/>
    </location>
</feature>
<name>A0A0D2BJI1_9EURO</name>
<dbReference type="RefSeq" id="XP_016257763.1">
    <property type="nucleotide sequence ID" value="XM_016411722.1"/>
</dbReference>
<feature type="region of interest" description="Disordered" evidence="1">
    <location>
        <begin position="1"/>
        <end position="32"/>
    </location>
</feature>
<dbReference type="VEuPathDB" id="FungiDB:PV06_10194"/>
<feature type="transmembrane region" description="Helical" evidence="2">
    <location>
        <begin position="69"/>
        <end position="90"/>
    </location>
</feature>
<dbReference type="Proteomes" id="UP000053342">
    <property type="component" value="Unassembled WGS sequence"/>
</dbReference>
<accession>A0A0D2BJI1</accession>
<gene>
    <name evidence="3" type="ORF">PV06_10194</name>
</gene>
<evidence type="ECO:0000256" key="1">
    <source>
        <dbReference type="SAM" id="MobiDB-lite"/>
    </source>
</evidence>
<keyword evidence="2" id="KW-0472">Membrane</keyword>
<dbReference type="STRING" id="215243.A0A0D2BJI1"/>
<dbReference type="HOGENOM" id="CLU_064110_0_0_1"/>
<dbReference type="EMBL" id="KN847343">
    <property type="protein sequence ID" value="KIW37547.1"/>
    <property type="molecule type" value="Genomic_DNA"/>
</dbReference>
<protein>
    <submittedName>
        <fullName evidence="3">Uncharacterized protein</fullName>
    </submittedName>
</protein>
<organism evidence="3 4">
    <name type="scientific">Exophiala oligosperma</name>
    <dbReference type="NCBI Taxonomy" id="215243"/>
    <lineage>
        <taxon>Eukaryota</taxon>
        <taxon>Fungi</taxon>
        <taxon>Dikarya</taxon>
        <taxon>Ascomycota</taxon>
        <taxon>Pezizomycotina</taxon>
        <taxon>Eurotiomycetes</taxon>
        <taxon>Chaetothyriomycetidae</taxon>
        <taxon>Chaetothyriales</taxon>
        <taxon>Herpotrichiellaceae</taxon>
        <taxon>Exophiala</taxon>
    </lineage>
</organism>
<evidence type="ECO:0000313" key="4">
    <source>
        <dbReference type="Proteomes" id="UP000053342"/>
    </source>
</evidence>
<evidence type="ECO:0000313" key="3">
    <source>
        <dbReference type="EMBL" id="KIW37547.1"/>
    </source>
</evidence>
<keyword evidence="2" id="KW-0812">Transmembrane</keyword>
<dbReference type="AlphaFoldDB" id="A0A0D2BJI1"/>
<evidence type="ECO:0000256" key="2">
    <source>
        <dbReference type="SAM" id="Phobius"/>
    </source>
</evidence>
<sequence length="363" mass="41345">MARAAGKRSGKSKATTTPITKPQTQSTAVPPTPFEHVPASLQPFLSTLPTDHIYLVHLDHTPTSLKKRVFLVPILLNLLITIGLCIRAYYATPAYLEQIITIFGYDTAYKVDTKKASTGELLTTIASRTFLLMVDYTIFALIGSWPKQFVFGSRWSRYTGPWTWRRTIGFQDTEIIVRCGRKWDTPLVTSDMPEQTKTWMVDEELTIKVKVEAAMRPDYVAKTGSLLLDKDWDLDYKAMVDAHSLAQDGTIQMMDLNNLALVYYQKQWLMWRVYEQPNITPEETEQDSVVERFRRKLADHGAANVFFRWIEIVQFETSQPGGFTQGRQADALRELKQLLAKRGVDYGQFWDDIGGEAGLPGFV</sequence>
<reference evidence="3 4" key="1">
    <citation type="submission" date="2015-01" db="EMBL/GenBank/DDBJ databases">
        <title>The Genome Sequence of Exophiala oligosperma CBS72588.</title>
        <authorList>
            <consortium name="The Broad Institute Genomics Platform"/>
            <person name="Cuomo C."/>
            <person name="de Hoog S."/>
            <person name="Gorbushina A."/>
            <person name="Stielow B."/>
            <person name="Teixiera M."/>
            <person name="Abouelleil A."/>
            <person name="Chapman S.B."/>
            <person name="Priest M."/>
            <person name="Young S.K."/>
            <person name="Wortman J."/>
            <person name="Nusbaum C."/>
            <person name="Birren B."/>
        </authorList>
    </citation>
    <scope>NUCLEOTIDE SEQUENCE [LARGE SCALE GENOMIC DNA]</scope>
    <source>
        <strain evidence="3 4">CBS 72588</strain>
    </source>
</reference>
<dbReference type="GeneID" id="27362268"/>
<proteinExistence type="predicted"/>